<dbReference type="EMBL" id="JACCBK010000001">
    <property type="protein sequence ID" value="NYD88075.1"/>
    <property type="molecule type" value="Genomic_DNA"/>
</dbReference>
<dbReference type="RefSeq" id="WP_140460386.1">
    <property type="nucleotide sequence ID" value="NZ_BAABFI010000006.1"/>
</dbReference>
<gene>
    <name evidence="1" type="ORF">BKA21_003624</name>
</gene>
<sequence>MAFEAAAEVPPHAGPFEVHGDYFTDVIVACALLDDVAAGRFVLVGFGRDPWPLQVGYDMSAFLEELPDVVAGIRSGQDVELDLYPPGIEATFVFSADADDVVIRCSSRATWQPSPDVERIDRRELLAMLDALVADVARALHDIAPSVAERSAFTRTWVAGA</sequence>
<accession>A0A7Y9FIR7</accession>
<proteinExistence type="predicted"/>
<evidence type="ECO:0000313" key="2">
    <source>
        <dbReference type="Proteomes" id="UP000577956"/>
    </source>
</evidence>
<protein>
    <submittedName>
        <fullName evidence="1">Uncharacterized protein</fullName>
    </submittedName>
</protein>
<name>A0A7Y9FIR7_9CELL</name>
<organism evidence="1 2">
    <name type="scientific">Cellulomonas oligotrophica</name>
    <dbReference type="NCBI Taxonomy" id="931536"/>
    <lineage>
        <taxon>Bacteria</taxon>
        <taxon>Bacillati</taxon>
        <taxon>Actinomycetota</taxon>
        <taxon>Actinomycetes</taxon>
        <taxon>Micrococcales</taxon>
        <taxon>Cellulomonadaceae</taxon>
        <taxon>Cellulomonas</taxon>
    </lineage>
</organism>
<evidence type="ECO:0000313" key="1">
    <source>
        <dbReference type="EMBL" id="NYD88075.1"/>
    </source>
</evidence>
<dbReference type="Proteomes" id="UP000577956">
    <property type="component" value="Unassembled WGS sequence"/>
</dbReference>
<reference evidence="1 2" key="1">
    <citation type="submission" date="2020-07" db="EMBL/GenBank/DDBJ databases">
        <title>Sequencing the genomes of 1000 actinobacteria strains.</title>
        <authorList>
            <person name="Klenk H.-P."/>
        </authorList>
    </citation>
    <scope>NUCLEOTIDE SEQUENCE [LARGE SCALE GENOMIC DNA]</scope>
    <source>
        <strain evidence="1 2">DSM 24482</strain>
    </source>
</reference>
<comment type="caution">
    <text evidence="1">The sequence shown here is derived from an EMBL/GenBank/DDBJ whole genome shotgun (WGS) entry which is preliminary data.</text>
</comment>
<dbReference type="AlphaFoldDB" id="A0A7Y9FIR7"/>